<dbReference type="GO" id="GO:0006423">
    <property type="term" value="P:cysteinyl-tRNA aminoacylation"/>
    <property type="evidence" value="ECO:0007669"/>
    <property type="project" value="UniProtKB-UniRule"/>
</dbReference>
<dbReference type="SUPFAM" id="SSF52374">
    <property type="entry name" value="Nucleotidylyl transferase"/>
    <property type="match status" value="1"/>
</dbReference>
<dbReference type="Proteomes" id="UP000178935">
    <property type="component" value="Unassembled WGS sequence"/>
</dbReference>
<dbReference type="PANTHER" id="PTHR10890">
    <property type="entry name" value="CYSTEINYL-TRNA SYNTHETASE"/>
    <property type="match status" value="1"/>
</dbReference>
<keyword evidence="5 13" id="KW-0963">Cytoplasm</keyword>
<sequence>MKKIKHQIKIYNTLTKKKDLIKPIKAKKINLFVCGPTVYDFSHLGHARAYITFDAIVKYLRFSDFKVFYLQNITNIDDKIIQRAREKGVPALDLARAYEKEYLKDMKFLGVNAVTKYARATNYIKDIISQVQRLEKRGFAYKIDNDGIYFDIVKFKGYGKLSGRTVSGAQDATSRIDYSVQKRNRGDFCLWKFTQIEGEPKWKSPWGSGRPGWHIEDTAISEKFFGAQYDIHGGAIDLIFPHHEAEVTQMEAISGKSPLVKYWIHVGFLTINGQKMSKSLGNFTTISNFSKRYSKEQIRFLILKSLWSSPLDYSESVMVEVKVALEKIEEFLRKLQITNYKSQINNKSQILNSKRIKKILEKAKIDFYRQLDDNFNTPKAFAVLFDFIKEINSLLSLQGGSLVMMERQAKEIYEFFVEINNIFGIIDFSKIKKRSVSVDIKKLVEEREDARKNKDWQKSDELRQKIAELGFIIKDTSSGAVLEKK</sequence>
<feature type="domain" description="Cysteinyl-tRNA synthetase class Ia DALR" evidence="14">
    <location>
        <begin position="366"/>
        <end position="435"/>
    </location>
</feature>
<dbReference type="SUPFAM" id="SSF47323">
    <property type="entry name" value="Anticodon-binding domain of a subclass of class I aminoacyl-tRNA synthetases"/>
    <property type="match status" value="1"/>
</dbReference>
<dbReference type="Gene3D" id="3.40.50.620">
    <property type="entry name" value="HUPs"/>
    <property type="match status" value="1"/>
</dbReference>
<comment type="catalytic activity">
    <reaction evidence="13">
        <text>tRNA(Cys) + L-cysteine + ATP = L-cysteinyl-tRNA(Cys) + AMP + diphosphate</text>
        <dbReference type="Rhea" id="RHEA:17773"/>
        <dbReference type="Rhea" id="RHEA-COMP:9661"/>
        <dbReference type="Rhea" id="RHEA-COMP:9679"/>
        <dbReference type="ChEBI" id="CHEBI:30616"/>
        <dbReference type="ChEBI" id="CHEBI:33019"/>
        <dbReference type="ChEBI" id="CHEBI:35235"/>
        <dbReference type="ChEBI" id="CHEBI:78442"/>
        <dbReference type="ChEBI" id="CHEBI:78517"/>
        <dbReference type="ChEBI" id="CHEBI:456215"/>
        <dbReference type="EC" id="6.1.1.16"/>
    </reaction>
</comment>
<evidence type="ECO:0000256" key="4">
    <source>
        <dbReference type="ARBA" id="ARBA00011245"/>
    </source>
</evidence>
<reference evidence="15 16" key="1">
    <citation type="journal article" date="2016" name="Nat. Commun.">
        <title>Thousands of microbial genomes shed light on interconnected biogeochemical processes in an aquifer system.</title>
        <authorList>
            <person name="Anantharaman K."/>
            <person name="Brown C.T."/>
            <person name="Hug L.A."/>
            <person name="Sharon I."/>
            <person name="Castelle C.J."/>
            <person name="Probst A.J."/>
            <person name="Thomas B.C."/>
            <person name="Singh A."/>
            <person name="Wilkins M.J."/>
            <person name="Karaoz U."/>
            <person name="Brodie E.L."/>
            <person name="Williams K.H."/>
            <person name="Hubbard S.S."/>
            <person name="Banfield J.F."/>
        </authorList>
    </citation>
    <scope>NUCLEOTIDE SEQUENCE [LARGE SCALE GENOMIC DNA]</scope>
</reference>
<proteinExistence type="inferred from homology"/>
<dbReference type="InterPro" id="IPR024909">
    <property type="entry name" value="Cys-tRNA/MSH_ligase"/>
</dbReference>
<dbReference type="EMBL" id="MHPU01000018">
    <property type="protein sequence ID" value="OGZ88650.1"/>
    <property type="molecule type" value="Genomic_DNA"/>
</dbReference>
<dbReference type="GO" id="GO:0005737">
    <property type="term" value="C:cytoplasm"/>
    <property type="evidence" value="ECO:0007669"/>
    <property type="project" value="UniProtKB-SubCell"/>
</dbReference>
<dbReference type="NCBIfam" id="TIGR00435">
    <property type="entry name" value="cysS"/>
    <property type="match status" value="1"/>
</dbReference>
<keyword evidence="6 13" id="KW-0436">Ligase</keyword>
<comment type="cofactor">
    <cofactor evidence="1">
        <name>Zn(2+)</name>
        <dbReference type="ChEBI" id="CHEBI:29105"/>
    </cofactor>
</comment>
<dbReference type="InterPro" id="IPR015803">
    <property type="entry name" value="Cys-tRNA-ligase"/>
</dbReference>
<organism evidence="15 16">
    <name type="scientific">Candidatus Staskawiczbacteria bacterium RIFOXYD1_FULL_32_13</name>
    <dbReference type="NCBI Taxonomy" id="1802234"/>
    <lineage>
        <taxon>Bacteria</taxon>
        <taxon>Candidatus Staskawicziibacteriota</taxon>
    </lineage>
</organism>
<evidence type="ECO:0000256" key="5">
    <source>
        <dbReference type="ARBA" id="ARBA00022490"/>
    </source>
</evidence>
<gene>
    <name evidence="13" type="primary">cysS</name>
    <name evidence="15" type="ORF">A2561_02285</name>
</gene>
<keyword evidence="11 13" id="KW-0648">Protein biosynthesis</keyword>
<evidence type="ECO:0000256" key="7">
    <source>
        <dbReference type="ARBA" id="ARBA00022723"/>
    </source>
</evidence>
<feature type="binding site" evidence="13">
    <location>
        <position position="278"/>
    </location>
    <ligand>
        <name>ATP</name>
        <dbReference type="ChEBI" id="CHEBI:30616"/>
    </ligand>
</feature>
<dbReference type="InterPro" id="IPR056411">
    <property type="entry name" value="CysS_C"/>
</dbReference>
<evidence type="ECO:0000256" key="13">
    <source>
        <dbReference type="HAMAP-Rule" id="MF_00041"/>
    </source>
</evidence>
<dbReference type="InterPro" id="IPR015273">
    <property type="entry name" value="Cys-tRNA-synt_Ia_DALR"/>
</dbReference>
<keyword evidence="9" id="KW-0862">Zinc</keyword>
<dbReference type="CDD" id="cd00672">
    <property type="entry name" value="CysRS_core"/>
    <property type="match status" value="1"/>
</dbReference>
<feature type="short sequence motif" description="'HIGH' region" evidence="13">
    <location>
        <begin position="36"/>
        <end position="46"/>
    </location>
</feature>
<comment type="subcellular location">
    <subcellularLocation>
        <location evidence="2 13">Cytoplasm</location>
    </subcellularLocation>
</comment>
<evidence type="ECO:0000256" key="6">
    <source>
        <dbReference type="ARBA" id="ARBA00022598"/>
    </source>
</evidence>
<dbReference type="InterPro" id="IPR014729">
    <property type="entry name" value="Rossmann-like_a/b/a_fold"/>
</dbReference>
<evidence type="ECO:0000256" key="8">
    <source>
        <dbReference type="ARBA" id="ARBA00022741"/>
    </source>
</evidence>
<evidence type="ECO:0000256" key="9">
    <source>
        <dbReference type="ARBA" id="ARBA00022833"/>
    </source>
</evidence>
<protein>
    <recommendedName>
        <fullName evidence="13">Cysteine--tRNA ligase</fullName>
        <ecNumber evidence="13">6.1.1.16</ecNumber>
    </recommendedName>
    <alternativeName>
        <fullName evidence="13">Cysteinyl-tRNA synthetase</fullName>
        <shortName evidence="13">CysRS</shortName>
    </alternativeName>
</protein>
<keyword evidence="7" id="KW-0479">Metal-binding</keyword>
<comment type="caution">
    <text evidence="13">Lacks conserved residue(s) required for the propagation of feature annotation.</text>
</comment>
<dbReference type="Pfam" id="PF09190">
    <property type="entry name" value="DALR_2"/>
    <property type="match status" value="1"/>
</dbReference>
<evidence type="ECO:0000256" key="3">
    <source>
        <dbReference type="ARBA" id="ARBA00005594"/>
    </source>
</evidence>
<evidence type="ECO:0000259" key="14">
    <source>
        <dbReference type="SMART" id="SM00840"/>
    </source>
</evidence>
<dbReference type="PRINTS" id="PR00983">
    <property type="entry name" value="TRNASYNTHCYS"/>
</dbReference>
<comment type="similarity">
    <text evidence="3 13">Belongs to the class-I aminoacyl-tRNA synthetase family.</text>
</comment>
<dbReference type="Pfam" id="PF01406">
    <property type="entry name" value="tRNA-synt_1e"/>
    <property type="match status" value="1"/>
</dbReference>
<evidence type="ECO:0000256" key="11">
    <source>
        <dbReference type="ARBA" id="ARBA00022917"/>
    </source>
</evidence>
<dbReference type="InterPro" id="IPR032678">
    <property type="entry name" value="tRNA-synt_1_cat_dom"/>
</dbReference>
<dbReference type="InterPro" id="IPR009080">
    <property type="entry name" value="tRNAsynth_Ia_anticodon-bd"/>
</dbReference>
<dbReference type="HAMAP" id="MF_00041">
    <property type="entry name" value="Cys_tRNA_synth"/>
    <property type="match status" value="1"/>
</dbReference>
<dbReference type="GO" id="GO:0046872">
    <property type="term" value="F:metal ion binding"/>
    <property type="evidence" value="ECO:0007669"/>
    <property type="project" value="UniProtKB-KW"/>
</dbReference>
<dbReference type="SMART" id="SM00840">
    <property type="entry name" value="DALR_2"/>
    <property type="match status" value="1"/>
</dbReference>
<evidence type="ECO:0000256" key="1">
    <source>
        <dbReference type="ARBA" id="ARBA00001947"/>
    </source>
</evidence>
<feature type="short sequence motif" description="'KMSKS' region" evidence="13">
    <location>
        <begin position="275"/>
        <end position="279"/>
    </location>
</feature>
<dbReference type="GO" id="GO:0004817">
    <property type="term" value="F:cysteine-tRNA ligase activity"/>
    <property type="evidence" value="ECO:0007669"/>
    <property type="project" value="UniProtKB-UniRule"/>
</dbReference>
<name>A0A1G2JQT7_9BACT</name>
<keyword evidence="12 13" id="KW-0030">Aminoacyl-tRNA synthetase</keyword>
<comment type="caution">
    <text evidence="15">The sequence shown here is derived from an EMBL/GenBank/DDBJ whole genome shotgun (WGS) entry which is preliminary data.</text>
</comment>
<dbReference type="GO" id="GO:0005524">
    <property type="term" value="F:ATP binding"/>
    <property type="evidence" value="ECO:0007669"/>
    <property type="project" value="UniProtKB-UniRule"/>
</dbReference>
<evidence type="ECO:0000313" key="15">
    <source>
        <dbReference type="EMBL" id="OGZ88650.1"/>
    </source>
</evidence>
<dbReference type="Gene3D" id="1.20.120.1910">
    <property type="entry name" value="Cysteine-tRNA ligase, C-terminal anti-codon recognition domain"/>
    <property type="match status" value="1"/>
</dbReference>
<dbReference type="AlphaFoldDB" id="A0A1G2JQT7"/>
<evidence type="ECO:0000256" key="2">
    <source>
        <dbReference type="ARBA" id="ARBA00004496"/>
    </source>
</evidence>
<evidence type="ECO:0000313" key="16">
    <source>
        <dbReference type="Proteomes" id="UP000178935"/>
    </source>
</evidence>
<accession>A0A1G2JQT7</accession>
<dbReference type="Pfam" id="PF23493">
    <property type="entry name" value="CysS_C"/>
    <property type="match status" value="1"/>
</dbReference>
<evidence type="ECO:0000256" key="10">
    <source>
        <dbReference type="ARBA" id="ARBA00022840"/>
    </source>
</evidence>
<evidence type="ECO:0000256" key="12">
    <source>
        <dbReference type="ARBA" id="ARBA00023146"/>
    </source>
</evidence>
<dbReference type="EC" id="6.1.1.16" evidence="13"/>
<comment type="subunit">
    <text evidence="4 13">Monomer.</text>
</comment>
<dbReference type="PANTHER" id="PTHR10890:SF3">
    <property type="entry name" value="CYSTEINE--TRNA LIGASE, CYTOPLASMIC"/>
    <property type="match status" value="1"/>
</dbReference>
<keyword evidence="8 13" id="KW-0547">Nucleotide-binding</keyword>
<keyword evidence="10 13" id="KW-0067">ATP-binding</keyword>